<dbReference type="InterPro" id="IPR000571">
    <property type="entry name" value="Znf_CCCH"/>
</dbReference>
<evidence type="ECO:0000259" key="8">
    <source>
        <dbReference type="PROSITE" id="PS50103"/>
    </source>
</evidence>
<sequence>MAVNCCRIAQFFLAAITLFLALSAAHVLHDAIDNGAPSNAPFVIYTDDQGQLLDTLPVCQDFNRGLCNRPACRFVHLQEGEGVEVIDQRVAVCRDAAKGQCCRSACKYYHIPIALPPAPVMAALASYLQH</sequence>
<dbReference type="GO" id="GO:0008270">
    <property type="term" value="F:zinc ion binding"/>
    <property type="evidence" value="ECO:0007669"/>
    <property type="project" value="UniProtKB-KW"/>
</dbReference>
<keyword evidence="1 6" id="KW-0479">Metal-binding</keyword>
<reference evidence="9" key="1">
    <citation type="submission" date="2022-01" db="EMBL/GenBank/DDBJ databases">
        <authorList>
            <person name="King R."/>
        </authorList>
    </citation>
    <scope>NUCLEOTIDE SEQUENCE</scope>
</reference>
<proteinExistence type="inferred from homology"/>
<dbReference type="Pfam" id="PF22628">
    <property type="entry name" value="zf-CCCH_10"/>
    <property type="match status" value="1"/>
</dbReference>
<dbReference type="Proteomes" id="UP001153712">
    <property type="component" value="Chromosome 6"/>
</dbReference>
<dbReference type="PANTHER" id="PTHR12675">
    <property type="entry name" value="MUSCLEBLIND-LIKE PROTEIN"/>
    <property type="match status" value="1"/>
</dbReference>
<evidence type="ECO:0000256" key="2">
    <source>
        <dbReference type="ARBA" id="ARBA00022737"/>
    </source>
</evidence>
<name>A0A9N9TQ09_PHYSR</name>
<dbReference type="EMBL" id="OU900099">
    <property type="protein sequence ID" value="CAG9862879.1"/>
    <property type="molecule type" value="Genomic_DNA"/>
</dbReference>
<evidence type="ECO:0000256" key="6">
    <source>
        <dbReference type="PROSITE-ProRule" id="PRU00723"/>
    </source>
</evidence>
<evidence type="ECO:0000256" key="7">
    <source>
        <dbReference type="SAM" id="SignalP"/>
    </source>
</evidence>
<organism evidence="9 10">
    <name type="scientific">Phyllotreta striolata</name>
    <name type="common">Striped flea beetle</name>
    <name type="synonym">Crioceris striolata</name>
    <dbReference type="NCBI Taxonomy" id="444603"/>
    <lineage>
        <taxon>Eukaryota</taxon>
        <taxon>Metazoa</taxon>
        <taxon>Ecdysozoa</taxon>
        <taxon>Arthropoda</taxon>
        <taxon>Hexapoda</taxon>
        <taxon>Insecta</taxon>
        <taxon>Pterygota</taxon>
        <taxon>Neoptera</taxon>
        <taxon>Endopterygota</taxon>
        <taxon>Coleoptera</taxon>
        <taxon>Polyphaga</taxon>
        <taxon>Cucujiformia</taxon>
        <taxon>Chrysomeloidea</taxon>
        <taxon>Chrysomelidae</taxon>
        <taxon>Galerucinae</taxon>
        <taxon>Alticini</taxon>
        <taxon>Phyllotreta</taxon>
    </lineage>
</organism>
<dbReference type="Gene3D" id="3.30.1370.210">
    <property type="match status" value="1"/>
</dbReference>
<feature type="chain" id="PRO_5040212314" description="C3H1-type domain-containing protein" evidence="7">
    <location>
        <begin position="26"/>
        <end position="130"/>
    </location>
</feature>
<dbReference type="OrthoDB" id="6285980at2759"/>
<dbReference type="PROSITE" id="PS50103">
    <property type="entry name" value="ZF_C3H1"/>
    <property type="match status" value="2"/>
</dbReference>
<evidence type="ECO:0000256" key="4">
    <source>
        <dbReference type="ARBA" id="ARBA00022833"/>
    </source>
</evidence>
<keyword evidence="7" id="KW-0732">Signal</keyword>
<evidence type="ECO:0000256" key="3">
    <source>
        <dbReference type="ARBA" id="ARBA00022771"/>
    </source>
</evidence>
<evidence type="ECO:0000256" key="5">
    <source>
        <dbReference type="ARBA" id="ARBA00038226"/>
    </source>
</evidence>
<keyword evidence="4 6" id="KW-0862">Zinc</keyword>
<dbReference type="GO" id="GO:0003723">
    <property type="term" value="F:RNA binding"/>
    <property type="evidence" value="ECO:0007669"/>
    <property type="project" value="TreeGrafter"/>
</dbReference>
<dbReference type="SMART" id="SM00356">
    <property type="entry name" value="ZnF_C3H1"/>
    <property type="match status" value="2"/>
</dbReference>
<feature type="domain" description="C3H1-type" evidence="8">
    <location>
        <begin position="53"/>
        <end position="79"/>
    </location>
</feature>
<feature type="zinc finger region" description="C3H1-type" evidence="6">
    <location>
        <begin position="53"/>
        <end position="79"/>
    </location>
</feature>
<comment type="similarity">
    <text evidence="5">Belongs to the muscleblind family.</text>
</comment>
<evidence type="ECO:0000256" key="1">
    <source>
        <dbReference type="ARBA" id="ARBA00022723"/>
    </source>
</evidence>
<accession>A0A9N9TQ09</accession>
<keyword evidence="10" id="KW-1185">Reference proteome</keyword>
<feature type="domain" description="C3H1-type" evidence="8">
    <location>
        <begin position="87"/>
        <end position="113"/>
    </location>
</feature>
<dbReference type="GO" id="GO:0043484">
    <property type="term" value="P:regulation of RNA splicing"/>
    <property type="evidence" value="ECO:0007669"/>
    <property type="project" value="TreeGrafter"/>
</dbReference>
<feature type="signal peptide" evidence="7">
    <location>
        <begin position="1"/>
        <end position="25"/>
    </location>
</feature>
<keyword evidence="3 6" id="KW-0863">Zinc-finger</keyword>
<dbReference type="PANTHER" id="PTHR12675:SF12">
    <property type="entry name" value="PROTEIN MUSCLEBLIND"/>
    <property type="match status" value="1"/>
</dbReference>
<evidence type="ECO:0000313" key="9">
    <source>
        <dbReference type="EMBL" id="CAG9862879.1"/>
    </source>
</evidence>
<protein>
    <recommendedName>
        <fullName evidence="8">C3H1-type domain-containing protein</fullName>
    </recommendedName>
</protein>
<feature type="zinc finger region" description="C3H1-type" evidence="6">
    <location>
        <begin position="87"/>
        <end position="113"/>
    </location>
</feature>
<gene>
    <name evidence="9" type="ORF">PHYEVI_LOCUS9183</name>
</gene>
<evidence type="ECO:0000313" key="10">
    <source>
        <dbReference type="Proteomes" id="UP001153712"/>
    </source>
</evidence>
<dbReference type="AlphaFoldDB" id="A0A9N9TQ09"/>
<dbReference type="InterPro" id="IPR054429">
    <property type="entry name" value="Znf-CCCH_Muscleblind-like"/>
</dbReference>
<keyword evidence="2" id="KW-0677">Repeat</keyword>